<evidence type="ECO:0000313" key="11">
    <source>
        <dbReference type="EMBL" id="MEZ0164760.1"/>
    </source>
</evidence>
<evidence type="ECO:0000256" key="6">
    <source>
        <dbReference type="ARBA" id="ARBA00022737"/>
    </source>
</evidence>
<organism evidence="11 12">
    <name type="scientific">Kineococcus halophytocola</name>
    <dbReference type="NCBI Taxonomy" id="3234027"/>
    <lineage>
        <taxon>Bacteria</taxon>
        <taxon>Bacillati</taxon>
        <taxon>Actinomycetota</taxon>
        <taxon>Actinomycetes</taxon>
        <taxon>Kineosporiales</taxon>
        <taxon>Kineosporiaceae</taxon>
        <taxon>Kineococcus</taxon>
    </lineage>
</organism>
<evidence type="ECO:0000259" key="10">
    <source>
        <dbReference type="PROSITE" id="PS51464"/>
    </source>
</evidence>
<evidence type="ECO:0000256" key="2">
    <source>
        <dbReference type="ARBA" id="ARBA00012916"/>
    </source>
</evidence>
<dbReference type="CDD" id="cd05008">
    <property type="entry name" value="SIS_GlmS_GlmD_1"/>
    <property type="match status" value="1"/>
</dbReference>
<dbReference type="Pfam" id="PF01380">
    <property type="entry name" value="SIS"/>
    <property type="match status" value="1"/>
</dbReference>
<dbReference type="PANTHER" id="PTHR10937:SF0">
    <property type="entry name" value="GLUTAMINE--FRUCTOSE-6-PHOSPHATE TRANSAMINASE (ISOMERIZING)"/>
    <property type="match status" value="1"/>
</dbReference>
<evidence type="ECO:0000256" key="3">
    <source>
        <dbReference type="ARBA" id="ARBA00016090"/>
    </source>
</evidence>
<keyword evidence="7" id="KW-0315">Glutamine amidotransferase</keyword>
<comment type="caution">
    <text evidence="11">The sequence shown here is derived from an EMBL/GenBank/DDBJ whole genome shotgun (WGS) entry which is preliminary data.</text>
</comment>
<feature type="domain" description="Glutamine amidotransferase type-2" evidence="9">
    <location>
        <begin position="1"/>
        <end position="216"/>
    </location>
</feature>
<evidence type="ECO:0000256" key="7">
    <source>
        <dbReference type="ARBA" id="ARBA00022962"/>
    </source>
</evidence>
<keyword evidence="6" id="KW-0677">Repeat</keyword>
<feature type="compositionally biased region" description="Basic residues" evidence="8">
    <location>
        <begin position="232"/>
        <end position="243"/>
    </location>
</feature>
<protein>
    <recommendedName>
        <fullName evidence="3">Glutamine--fructose-6-phosphate aminotransferase [isomerizing]</fullName>
        <ecNumber evidence="2">2.6.1.16</ecNumber>
    </recommendedName>
</protein>
<feature type="domain" description="SIS" evidence="10">
    <location>
        <begin position="277"/>
        <end position="420"/>
    </location>
</feature>
<reference evidence="11 12" key="1">
    <citation type="submission" date="2024-07" db="EMBL/GenBank/DDBJ databases">
        <authorList>
            <person name="Thanompreechachai J."/>
            <person name="Duangmal K."/>
        </authorList>
    </citation>
    <scope>NUCLEOTIDE SEQUENCE [LARGE SCALE GENOMIC DNA]</scope>
    <source>
        <strain evidence="11 12">LSe6-4</strain>
    </source>
</reference>
<dbReference type="Gene3D" id="3.40.50.10490">
    <property type="entry name" value="Glucose-6-phosphate isomerase like protein, domain 1"/>
    <property type="match status" value="2"/>
</dbReference>
<evidence type="ECO:0000313" key="12">
    <source>
        <dbReference type="Proteomes" id="UP001565927"/>
    </source>
</evidence>
<dbReference type="Pfam" id="PF13537">
    <property type="entry name" value="GATase_7"/>
    <property type="match status" value="1"/>
</dbReference>
<dbReference type="SUPFAM" id="SSF56235">
    <property type="entry name" value="N-terminal nucleophile aminohydrolases (Ntn hydrolases)"/>
    <property type="match status" value="1"/>
</dbReference>
<gene>
    <name evidence="11" type="ORF">AB2L27_08280</name>
</gene>
<dbReference type="InterPro" id="IPR001347">
    <property type="entry name" value="SIS_dom"/>
</dbReference>
<evidence type="ECO:0000256" key="5">
    <source>
        <dbReference type="ARBA" id="ARBA00022679"/>
    </source>
</evidence>
<name>A0ABV4GZL6_9ACTN</name>
<dbReference type="InterPro" id="IPR046348">
    <property type="entry name" value="SIS_dom_sf"/>
</dbReference>
<keyword evidence="12" id="KW-1185">Reference proteome</keyword>
<dbReference type="Proteomes" id="UP001565927">
    <property type="component" value="Unassembled WGS sequence"/>
</dbReference>
<dbReference type="Gene3D" id="3.60.20.10">
    <property type="entry name" value="Glutamine Phosphoribosylpyrophosphate, subunit 1, domain 1"/>
    <property type="match status" value="1"/>
</dbReference>
<keyword evidence="4" id="KW-0032">Aminotransferase</keyword>
<dbReference type="PROSITE" id="PS51278">
    <property type="entry name" value="GATASE_TYPE_2"/>
    <property type="match status" value="1"/>
</dbReference>
<feature type="region of interest" description="Disordered" evidence="8">
    <location>
        <begin position="50"/>
        <end position="79"/>
    </location>
</feature>
<sequence length="592" mass="60954">MGGHVGAFVAARRPRDLLDVLSGGLHRLGDQGCDGSGVVLLGPDRVVRHGRGRLTHPSPGPFGIARARGTSGTGDDGVPGQDAPLPVDCTSKVAVVHEGTVENAPEISALLRARGHRLRSGDGGEVVAHLVEEELALGWDLSAAVRISTGRLRGSWALAVLAAGHDRLVLTARGCPLVVGFDAAGPVASSEFAALAGCCDAVGFLHDDDLVEFHDGHDGHDGGVRWFDHHERPVHRPRTRTARPPRPPAPGDPAEAQAGAVARQIGEWFPAVRSGTVWERLGLPVPERVRFLACGSARNAADAAARVLRRFGGIDCVVTAASEHDPESTRPGETTIACSPSGETAAVLSALDADAAHRGGRGPLLVVTDAPGSPLARRADAVLDLGGPGPTADASETFTAQVLAGVFLGLSAAVSRARWPRAVLSPLLEELLAVPEALHLAADTADVVAHDLAPRLAARLATRPGLLVVGRGAALPHAAQAALDLGELTHHWVQCHPSGELEHGLLALVGPGTPVVVVEDGAPAPDPVVHEVSARGADVLRVGRDGGCAFPVLRSGPHPWGPLESTVALRRLAHHLAAPAATPATPATPVTV</sequence>
<dbReference type="EMBL" id="JBGFTU010000008">
    <property type="protein sequence ID" value="MEZ0164760.1"/>
    <property type="molecule type" value="Genomic_DNA"/>
</dbReference>
<evidence type="ECO:0000256" key="8">
    <source>
        <dbReference type="SAM" id="MobiDB-lite"/>
    </source>
</evidence>
<keyword evidence="5" id="KW-0808">Transferase</keyword>
<evidence type="ECO:0000259" key="9">
    <source>
        <dbReference type="PROSITE" id="PS51278"/>
    </source>
</evidence>
<dbReference type="PANTHER" id="PTHR10937">
    <property type="entry name" value="GLUCOSAMINE--FRUCTOSE-6-PHOSPHATE AMINOTRANSFERASE, ISOMERIZING"/>
    <property type="match status" value="1"/>
</dbReference>
<evidence type="ECO:0000256" key="4">
    <source>
        <dbReference type="ARBA" id="ARBA00022576"/>
    </source>
</evidence>
<comment type="catalytic activity">
    <reaction evidence="1">
        <text>D-fructose 6-phosphate + L-glutamine = D-glucosamine 6-phosphate + L-glutamate</text>
        <dbReference type="Rhea" id="RHEA:13237"/>
        <dbReference type="ChEBI" id="CHEBI:29985"/>
        <dbReference type="ChEBI" id="CHEBI:58359"/>
        <dbReference type="ChEBI" id="CHEBI:58725"/>
        <dbReference type="ChEBI" id="CHEBI:61527"/>
        <dbReference type="EC" id="2.6.1.16"/>
    </reaction>
</comment>
<feature type="region of interest" description="Disordered" evidence="8">
    <location>
        <begin position="230"/>
        <end position="260"/>
    </location>
</feature>
<dbReference type="InterPro" id="IPR017932">
    <property type="entry name" value="GATase_2_dom"/>
</dbReference>
<dbReference type="PROSITE" id="PS51464">
    <property type="entry name" value="SIS"/>
    <property type="match status" value="1"/>
</dbReference>
<evidence type="ECO:0000256" key="1">
    <source>
        <dbReference type="ARBA" id="ARBA00001031"/>
    </source>
</evidence>
<dbReference type="SUPFAM" id="SSF53697">
    <property type="entry name" value="SIS domain"/>
    <property type="match status" value="1"/>
</dbReference>
<dbReference type="InterPro" id="IPR035466">
    <property type="entry name" value="GlmS/AgaS_SIS"/>
</dbReference>
<proteinExistence type="predicted"/>
<dbReference type="EC" id="2.6.1.16" evidence="2"/>
<accession>A0ABV4GZL6</accession>
<dbReference type="InterPro" id="IPR029055">
    <property type="entry name" value="Ntn_hydrolases_N"/>
</dbReference>